<dbReference type="Proteomes" id="UP000054783">
    <property type="component" value="Unassembled WGS sequence"/>
</dbReference>
<dbReference type="OrthoDB" id="10421418at2759"/>
<name>A0A0V0ZUY3_9BILA</name>
<organism evidence="1 2">
    <name type="scientific">Trichinella patagoniensis</name>
    <dbReference type="NCBI Taxonomy" id="990121"/>
    <lineage>
        <taxon>Eukaryota</taxon>
        <taxon>Metazoa</taxon>
        <taxon>Ecdysozoa</taxon>
        <taxon>Nematoda</taxon>
        <taxon>Enoplea</taxon>
        <taxon>Dorylaimia</taxon>
        <taxon>Trichinellida</taxon>
        <taxon>Trichinellidae</taxon>
        <taxon>Trichinella</taxon>
    </lineage>
</organism>
<proteinExistence type="predicted"/>
<protein>
    <submittedName>
        <fullName evidence="1">Uncharacterized protein</fullName>
    </submittedName>
</protein>
<evidence type="ECO:0000313" key="2">
    <source>
        <dbReference type="Proteomes" id="UP000054783"/>
    </source>
</evidence>
<reference evidence="1 2" key="1">
    <citation type="submission" date="2015-01" db="EMBL/GenBank/DDBJ databases">
        <title>Evolution of Trichinella species and genotypes.</title>
        <authorList>
            <person name="Korhonen P.K."/>
            <person name="Edoardo P."/>
            <person name="Giuseppe L.R."/>
            <person name="Gasser R.B."/>
        </authorList>
    </citation>
    <scope>NUCLEOTIDE SEQUENCE [LARGE SCALE GENOMIC DNA]</scope>
    <source>
        <strain evidence="1">ISS2496</strain>
    </source>
</reference>
<dbReference type="EMBL" id="JYDQ01000079">
    <property type="protein sequence ID" value="KRY16353.1"/>
    <property type="molecule type" value="Genomic_DNA"/>
</dbReference>
<sequence>MLICDDVMYSWGSGRWGEVRRKSLSTFNLLRCCVLSVMSAENPVSQMYVEEKGTNTQYSSCNFTKKLFNGMPSS</sequence>
<comment type="caution">
    <text evidence="1">The sequence shown here is derived from an EMBL/GenBank/DDBJ whole genome shotgun (WGS) entry which is preliminary data.</text>
</comment>
<evidence type="ECO:0000313" key="1">
    <source>
        <dbReference type="EMBL" id="KRY16353.1"/>
    </source>
</evidence>
<dbReference type="AlphaFoldDB" id="A0A0V0ZUY3"/>
<gene>
    <name evidence="1" type="ORF">T12_3130</name>
</gene>
<keyword evidence="2" id="KW-1185">Reference proteome</keyword>
<accession>A0A0V0ZUY3</accession>